<dbReference type="PANTHER" id="PTHR40590:SF1">
    <property type="entry name" value="CYTOPLASMIC PROTEIN"/>
    <property type="match status" value="1"/>
</dbReference>
<dbReference type="Pfam" id="PF01963">
    <property type="entry name" value="TraB_PrgY_gumN"/>
    <property type="match status" value="1"/>
</dbReference>
<accession>A0A2H0LXN9</accession>
<comment type="caution">
    <text evidence="1">The sequence shown here is derived from an EMBL/GenBank/DDBJ whole genome shotgun (WGS) entry which is preliminary data.</text>
</comment>
<dbReference type="EMBL" id="PCWA01000073">
    <property type="protein sequence ID" value="PIQ89132.1"/>
    <property type="molecule type" value="Genomic_DNA"/>
</dbReference>
<dbReference type="InterPro" id="IPR047111">
    <property type="entry name" value="YbaP-like"/>
</dbReference>
<evidence type="ECO:0008006" key="3">
    <source>
        <dbReference type="Google" id="ProtNLM"/>
    </source>
</evidence>
<dbReference type="AlphaFoldDB" id="A0A2H0LXN9"/>
<evidence type="ECO:0000313" key="1">
    <source>
        <dbReference type="EMBL" id="PIQ89132.1"/>
    </source>
</evidence>
<dbReference type="Proteomes" id="UP000229641">
    <property type="component" value="Unassembled WGS sequence"/>
</dbReference>
<reference evidence="1 2" key="1">
    <citation type="submission" date="2017-09" db="EMBL/GenBank/DDBJ databases">
        <title>Depth-based differentiation of microbial function through sediment-hosted aquifers and enrichment of novel symbionts in the deep terrestrial subsurface.</title>
        <authorList>
            <person name="Probst A.J."/>
            <person name="Ladd B."/>
            <person name="Jarett J.K."/>
            <person name="Geller-Mcgrath D.E."/>
            <person name="Sieber C.M."/>
            <person name="Emerson J.B."/>
            <person name="Anantharaman K."/>
            <person name="Thomas B.C."/>
            <person name="Malmstrom R."/>
            <person name="Stieglmeier M."/>
            <person name="Klingl A."/>
            <person name="Woyke T."/>
            <person name="Ryan C.M."/>
            <person name="Banfield J.F."/>
        </authorList>
    </citation>
    <scope>NUCLEOTIDE SEQUENCE [LARGE SCALE GENOMIC DNA]</scope>
    <source>
        <strain evidence="1">CG11_big_fil_rev_8_21_14_0_20_42_13</strain>
    </source>
</reference>
<gene>
    <name evidence="1" type="ORF">COV72_04905</name>
</gene>
<sequence length="372" mass="42418">MRKRKNIAVIIFMLSSLFLVNFSSPGLSFADRVGLKSGREIAGDILENTDKYIKLNYQGVILTYWREDIAYIKSDASPAATAVIYSPPFSYQHDALKEAGLKTSRKSFLWQVNSGTNTSYILGSLHLATKEIYPLNRVIEDAFDESDTLAVEADVTEGGLAASMEMMGKGMYPLGQTLEAGISRRTLALLMERLKELSMDINMLNMYRPWFLAMQLEIMELLKLGFDPNYGIDMYFLKRAKEGKDIEELESISYQLKLFDNLTDKEQDIFLFSTLIDLNLLEEKMEKIIASWKTGDADAMERMLREGLEKYPEMRVVYDKIIFNRNRNMAEKIAGFLNSGRTYFIIVGAAHLIGREGIIQILKDKGYDIKQI</sequence>
<proteinExistence type="predicted"/>
<evidence type="ECO:0000313" key="2">
    <source>
        <dbReference type="Proteomes" id="UP000229641"/>
    </source>
</evidence>
<dbReference type="PANTHER" id="PTHR40590">
    <property type="entry name" value="CYTOPLASMIC PROTEIN-RELATED"/>
    <property type="match status" value="1"/>
</dbReference>
<dbReference type="CDD" id="cd14789">
    <property type="entry name" value="Tiki"/>
    <property type="match status" value="1"/>
</dbReference>
<name>A0A2H0LXN9_9BACT</name>
<protein>
    <recommendedName>
        <fullName evidence="3">TraB/GumN family protein</fullName>
    </recommendedName>
</protein>
<dbReference type="InterPro" id="IPR002816">
    <property type="entry name" value="TraB/PrgY/GumN_fam"/>
</dbReference>
<organism evidence="1 2">
    <name type="scientific">Candidatus Ghiorseimicrobium undicola</name>
    <dbReference type="NCBI Taxonomy" id="1974746"/>
    <lineage>
        <taxon>Bacteria</taxon>
        <taxon>Pseudomonadati</taxon>
        <taxon>Candidatus Omnitrophota</taxon>
        <taxon>Candidatus Ghiorseimicrobium</taxon>
    </lineage>
</organism>